<sequence>MELKACYDEEANNKFEDDKALAWLKKQVQRPGYKTRLCSLYAAGFNGNESTLEGLIKGYIDKQAILTRGSVISFPQTMPKFIIVESRSETETATRGRGSLIN</sequence>
<evidence type="ECO:0000313" key="2">
    <source>
        <dbReference type="Proteomes" id="UP000237347"/>
    </source>
</evidence>
<gene>
    <name evidence="1" type="ORF">CFP56_002157</name>
</gene>
<dbReference type="EMBL" id="PKMF04000010">
    <property type="protein sequence ID" value="KAK7859839.1"/>
    <property type="molecule type" value="Genomic_DNA"/>
</dbReference>
<name>A0AAW0M8S5_QUESU</name>
<protein>
    <submittedName>
        <fullName evidence="1">Uncharacterized protein</fullName>
    </submittedName>
</protein>
<comment type="caution">
    <text evidence="1">The sequence shown here is derived from an EMBL/GenBank/DDBJ whole genome shotgun (WGS) entry which is preliminary data.</text>
</comment>
<evidence type="ECO:0000313" key="1">
    <source>
        <dbReference type="EMBL" id="KAK7859839.1"/>
    </source>
</evidence>
<dbReference type="Proteomes" id="UP000237347">
    <property type="component" value="Unassembled WGS sequence"/>
</dbReference>
<dbReference type="AlphaFoldDB" id="A0AAW0M8S5"/>
<organism evidence="1 2">
    <name type="scientific">Quercus suber</name>
    <name type="common">Cork oak</name>
    <dbReference type="NCBI Taxonomy" id="58331"/>
    <lineage>
        <taxon>Eukaryota</taxon>
        <taxon>Viridiplantae</taxon>
        <taxon>Streptophyta</taxon>
        <taxon>Embryophyta</taxon>
        <taxon>Tracheophyta</taxon>
        <taxon>Spermatophyta</taxon>
        <taxon>Magnoliopsida</taxon>
        <taxon>eudicotyledons</taxon>
        <taxon>Gunneridae</taxon>
        <taxon>Pentapetalae</taxon>
        <taxon>rosids</taxon>
        <taxon>fabids</taxon>
        <taxon>Fagales</taxon>
        <taxon>Fagaceae</taxon>
        <taxon>Quercus</taxon>
    </lineage>
</organism>
<reference evidence="1 2" key="1">
    <citation type="journal article" date="2018" name="Sci. Data">
        <title>The draft genome sequence of cork oak.</title>
        <authorList>
            <person name="Ramos A.M."/>
            <person name="Usie A."/>
            <person name="Barbosa P."/>
            <person name="Barros P.M."/>
            <person name="Capote T."/>
            <person name="Chaves I."/>
            <person name="Simoes F."/>
            <person name="Abreu I."/>
            <person name="Carrasquinho I."/>
            <person name="Faro C."/>
            <person name="Guimaraes J.B."/>
            <person name="Mendonca D."/>
            <person name="Nobrega F."/>
            <person name="Rodrigues L."/>
            <person name="Saibo N.J.M."/>
            <person name="Varela M.C."/>
            <person name="Egas C."/>
            <person name="Matos J."/>
            <person name="Miguel C.M."/>
            <person name="Oliveira M.M."/>
            <person name="Ricardo C.P."/>
            <person name="Goncalves S."/>
        </authorList>
    </citation>
    <scope>NUCLEOTIDE SEQUENCE [LARGE SCALE GENOMIC DNA]</scope>
    <source>
        <strain evidence="2">cv. HL8</strain>
    </source>
</reference>
<proteinExistence type="predicted"/>
<keyword evidence="2" id="KW-1185">Reference proteome</keyword>
<accession>A0AAW0M8S5</accession>